<dbReference type="AlphaFoldDB" id="A0A1L9SXN6"/>
<evidence type="ECO:0000256" key="3">
    <source>
        <dbReference type="ARBA" id="ARBA00022801"/>
    </source>
</evidence>
<dbReference type="InterPro" id="IPR011118">
    <property type="entry name" value="Tannase/feruloyl_esterase"/>
</dbReference>
<keyword evidence="1" id="KW-0719">Serine esterase</keyword>
<evidence type="ECO:0000256" key="1">
    <source>
        <dbReference type="ARBA" id="ARBA00022487"/>
    </source>
</evidence>
<keyword evidence="4" id="KW-1015">Disulfide bond</keyword>
<dbReference type="GO" id="GO:0052689">
    <property type="term" value="F:carboxylic ester hydrolase activity"/>
    <property type="evidence" value="ECO:0007669"/>
    <property type="project" value="UniProtKB-KW"/>
</dbReference>
<proteinExistence type="inferred from homology"/>
<dbReference type="Proteomes" id="UP000184356">
    <property type="component" value="Unassembled WGS sequence"/>
</dbReference>
<keyword evidence="7" id="KW-1185">Reference proteome</keyword>
<sequence>MDQLFHALRREAATYYFEGLPAATLTPSFNWQFVHDLPWTETSHRTLRARQATKAGMYNVPSPAQIPMSKFAVIEDDILRQCDPQDEFVDNIISAPQQCSLSLEAILCRGTPQKNCLSPAQLGTLRLIYNGYVDVNRTFVFPHLLPGSQLQWEVVIGNGTGNSLGADYARYFVGLGNATADDFDMLPFQEKGGKVLTYHGMADGFILTVAVCISTTRHCSGTPENVNAPWYFAGPNQGPAISYSLHCVPGFMDAEHDILLSLMAWVEKGVAPEDLIATTWHNDTTQDTVYRQRPLCFYPKKAVCTGKGNPDNAQNWKCRSLY</sequence>
<dbReference type="EC" id="3.1.1.-" evidence="5"/>
<dbReference type="RefSeq" id="XP_040695771.1">
    <property type="nucleotide sequence ID" value="XM_040845560.1"/>
</dbReference>
<name>A0A1L9SXN6_9EURO</name>
<dbReference type="PANTHER" id="PTHR33938">
    <property type="entry name" value="FERULOYL ESTERASE B-RELATED"/>
    <property type="match status" value="1"/>
</dbReference>
<protein>
    <recommendedName>
        <fullName evidence="5">Carboxylic ester hydrolase</fullName>
        <ecNumber evidence="5">3.1.1.-</ecNumber>
    </recommendedName>
</protein>
<dbReference type="GeneID" id="63761633"/>
<dbReference type="STRING" id="1036612.A0A1L9SXN6"/>
<dbReference type="Pfam" id="PF07519">
    <property type="entry name" value="Tannase"/>
    <property type="match status" value="2"/>
</dbReference>
<dbReference type="PANTHER" id="PTHR33938:SF2">
    <property type="entry name" value="CARBOXYLIC ESTER HYDROLASE"/>
    <property type="match status" value="1"/>
</dbReference>
<dbReference type="EMBL" id="KV878608">
    <property type="protein sequence ID" value="OJJ51965.1"/>
    <property type="molecule type" value="Genomic_DNA"/>
</dbReference>
<gene>
    <name evidence="6" type="ORF">ASPSYDRAFT_37690</name>
</gene>
<evidence type="ECO:0000256" key="2">
    <source>
        <dbReference type="ARBA" id="ARBA00022729"/>
    </source>
</evidence>
<evidence type="ECO:0000313" key="6">
    <source>
        <dbReference type="EMBL" id="OJJ51965.1"/>
    </source>
</evidence>
<reference evidence="7" key="1">
    <citation type="journal article" date="2017" name="Genome Biol.">
        <title>Comparative genomics reveals high biological diversity and specific adaptations in the industrially and medically important fungal genus Aspergillus.</title>
        <authorList>
            <person name="de Vries R.P."/>
            <person name="Riley R."/>
            <person name="Wiebenga A."/>
            <person name="Aguilar-Osorio G."/>
            <person name="Amillis S."/>
            <person name="Uchima C.A."/>
            <person name="Anderluh G."/>
            <person name="Asadollahi M."/>
            <person name="Askin M."/>
            <person name="Barry K."/>
            <person name="Battaglia E."/>
            <person name="Bayram O."/>
            <person name="Benocci T."/>
            <person name="Braus-Stromeyer S.A."/>
            <person name="Caldana C."/>
            <person name="Canovas D."/>
            <person name="Cerqueira G.C."/>
            <person name="Chen F."/>
            <person name="Chen W."/>
            <person name="Choi C."/>
            <person name="Clum A."/>
            <person name="Dos Santos R.A."/>
            <person name="Damasio A.R."/>
            <person name="Diallinas G."/>
            <person name="Emri T."/>
            <person name="Fekete E."/>
            <person name="Flipphi M."/>
            <person name="Freyberg S."/>
            <person name="Gallo A."/>
            <person name="Gournas C."/>
            <person name="Habgood R."/>
            <person name="Hainaut M."/>
            <person name="Harispe M.L."/>
            <person name="Henrissat B."/>
            <person name="Hilden K.S."/>
            <person name="Hope R."/>
            <person name="Hossain A."/>
            <person name="Karabika E."/>
            <person name="Karaffa L."/>
            <person name="Karanyi Z."/>
            <person name="Krasevec N."/>
            <person name="Kuo A."/>
            <person name="Kusch H."/>
            <person name="LaButti K."/>
            <person name="Lagendijk E.L."/>
            <person name="Lapidus A."/>
            <person name="Levasseur A."/>
            <person name="Lindquist E."/>
            <person name="Lipzen A."/>
            <person name="Logrieco A.F."/>
            <person name="MacCabe A."/>
            <person name="Maekelae M.R."/>
            <person name="Malavazi I."/>
            <person name="Melin P."/>
            <person name="Meyer V."/>
            <person name="Mielnichuk N."/>
            <person name="Miskei M."/>
            <person name="Molnar A.P."/>
            <person name="Mule G."/>
            <person name="Ngan C.Y."/>
            <person name="Orejas M."/>
            <person name="Orosz E."/>
            <person name="Ouedraogo J.P."/>
            <person name="Overkamp K.M."/>
            <person name="Park H.-S."/>
            <person name="Perrone G."/>
            <person name="Piumi F."/>
            <person name="Punt P.J."/>
            <person name="Ram A.F."/>
            <person name="Ramon A."/>
            <person name="Rauscher S."/>
            <person name="Record E."/>
            <person name="Riano-Pachon D.M."/>
            <person name="Robert V."/>
            <person name="Roehrig J."/>
            <person name="Ruller R."/>
            <person name="Salamov A."/>
            <person name="Salih N.S."/>
            <person name="Samson R.A."/>
            <person name="Sandor E."/>
            <person name="Sanguinetti M."/>
            <person name="Schuetze T."/>
            <person name="Sepcic K."/>
            <person name="Shelest E."/>
            <person name="Sherlock G."/>
            <person name="Sophianopoulou V."/>
            <person name="Squina F.M."/>
            <person name="Sun H."/>
            <person name="Susca A."/>
            <person name="Todd R.B."/>
            <person name="Tsang A."/>
            <person name="Unkles S.E."/>
            <person name="van de Wiele N."/>
            <person name="van Rossen-Uffink D."/>
            <person name="Oliveira J.V."/>
            <person name="Vesth T.C."/>
            <person name="Visser J."/>
            <person name="Yu J.-H."/>
            <person name="Zhou M."/>
            <person name="Andersen M.R."/>
            <person name="Archer D.B."/>
            <person name="Baker S.E."/>
            <person name="Benoit I."/>
            <person name="Brakhage A.A."/>
            <person name="Braus G.H."/>
            <person name="Fischer R."/>
            <person name="Frisvad J.C."/>
            <person name="Goldman G.H."/>
            <person name="Houbraken J."/>
            <person name="Oakley B."/>
            <person name="Pocsi I."/>
            <person name="Scazzocchio C."/>
            <person name="Seiboth B."/>
            <person name="vanKuyk P.A."/>
            <person name="Wortman J."/>
            <person name="Dyer P.S."/>
            <person name="Grigoriev I.V."/>
        </authorList>
    </citation>
    <scope>NUCLEOTIDE SEQUENCE [LARGE SCALE GENOMIC DNA]</scope>
    <source>
        <strain evidence="7">CBS 593.65</strain>
    </source>
</reference>
<evidence type="ECO:0000256" key="4">
    <source>
        <dbReference type="ARBA" id="ARBA00023157"/>
    </source>
</evidence>
<keyword evidence="3 5" id="KW-0378">Hydrolase</keyword>
<accession>A0A1L9SXN6</accession>
<organism evidence="6 7">
    <name type="scientific">Aspergillus sydowii CBS 593.65</name>
    <dbReference type="NCBI Taxonomy" id="1036612"/>
    <lineage>
        <taxon>Eukaryota</taxon>
        <taxon>Fungi</taxon>
        <taxon>Dikarya</taxon>
        <taxon>Ascomycota</taxon>
        <taxon>Pezizomycotina</taxon>
        <taxon>Eurotiomycetes</taxon>
        <taxon>Eurotiomycetidae</taxon>
        <taxon>Eurotiales</taxon>
        <taxon>Aspergillaceae</taxon>
        <taxon>Aspergillus</taxon>
        <taxon>Aspergillus subgen. Nidulantes</taxon>
    </lineage>
</organism>
<evidence type="ECO:0000313" key="7">
    <source>
        <dbReference type="Proteomes" id="UP000184356"/>
    </source>
</evidence>
<keyword evidence="2" id="KW-0732">Signal</keyword>
<dbReference type="VEuPathDB" id="FungiDB:ASPSYDRAFT_37690"/>
<comment type="similarity">
    <text evidence="5">Belongs to the tannase family.</text>
</comment>
<evidence type="ECO:0000256" key="5">
    <source>
        <dbReference type="RuleBase" id="RU361238"/>
    </source>
</evidence>
<dbReference type="OrthoDB" id="3039123at2759"/>